<sequence>MKNLVYLFSILFFAGCSSEKIADCFKSSGAIVQREVGVSPFTKILVWDRTKLFIQQGQEQKVVVESGKNLIENVKVSVVDGQLEIHNNNSCNLARDYGITKIYVTAPNITEIRSSTGYLIESIGTLHYPDLTLLSEDANSGGIYHTDGDFKLDLNVETLNVVANGLSKFYLSGKATTASFGLYAGDCRIYSEDLIVQDLTIYHRGSGPMVVNPQQSIKGKIVSLGDVISKNRPPVVEVEALYRGRLIFD</sequence>
<dbReference type="AlphaFoldDB" id="A0A1M6CNS0"/>
<gene>
    <name evidence="2" type="ORF">SAMN04487908_10436</name>
</gene>
<accession>A0A1M6CNS0</accession>
<dbReference type="Gene3D" id="2.160.20.120">
    <property type="match status" value="1"/>
</dbReference>
<dbReference type="STRING" id="797419.SAMN05216556_10535"/>
<evidence type="ECO:0000313" key="3">
    <source>
        <dbReference type="Proteomes" id="UP000184172"/>
    </source>
</evidence>
<dbReference type="RefSeq" id="WP_073215201.1">
    <property type="nucleotide sequence ID" value="NZ_FNNS01000005.1"/>
</dbReference>
<dbReference type="Proteomes" id="UP000184172">
    <property type="component" value="Unassembled WGS sequence"/>
</dbReference>
<dbReference type="Pfam" id="PF10988">
    <property type="entry name" value="DUF2807"/>
    <property type="match status" value="1"/>
</dbReference>
<organism evidence="2 3">
    <name type="scientific">Aequorivita viscosa</name>
    <dbReference type="NCBI Taxonomy" id="797419"/>
    <lineage>
        <taxon>Bacteria</taxon>
        <taxon>Pseudomonadati</taxon>
        <taxon>Bacteroidota</taxon>
        <taxon>Flavobacteriia</taxon>
        <taxon>Flavobacteriales</taxon>
        <taxon>Flavobacteriaceae</taxon>
        <taxon>Aequorivita</taxon>
    </lineage>
</organism>
<feature type="domain" description="Putative auto-transporter adhesin head GIN" evidence="1">
    <location>
        <begin position="40"/>
        <end position="233"/>
    </location>
</feature>
<evidence type="ECO:0000259" key="1">
    <source>
        <dbReference type="Pfam" id="PF10988"/>
    </source>
</evidence>
<evidence type="ECO:0000313" key="2">
    <source>
        <dbReference type="EMBL" id="SHI62695.1"/>
    </source>
</evidence>
<dbReference type="OrthoDB" id="1466971at2"/>
<dbReference type="EMBL" id="FQYV01000004">
    <property type="protein sequence ID" value="SHI62695.1"/>
    <property type="molecule type" value="Genomic_DNA"/>
</dbReference>
<name>A0A1M6CNS0_9FLAO</name>
<reference evidence="3" key="1">
    <citation type="submission" date="2016-11" db="EMBL/GenBank/DDBJ databases">
        <authorList>
            <person name="Varghese N."/>
            <person name="Submissions S."/>
        </authorList>
    </citation>
    <scope>NUCLEOTIDE SEQUENCE [LARGE SCALE GENOMIC DNA]</scope>
    <source>
        <strain evidence="3">DSM 26349</strain>
    </source>
</reference>
<dbReference type="InterPro" id="IPR021255">
    <property type="entry name" value="DUF2807"/>
</dbReference>
<protein>
    <submittedName>
        <fullName evidence="2">Putative auto-transporter adhesin, head GIN domain</fullName>
    </submittedName>
</protein>
<keyword evidence="3" id="KW-1185">Reference proteome</keyword>
<proteinExistence type="predicted"/>
<dbReference type="PROSITE" id="PS51257">
    <property type="entry name" value="PROKAR_LIPOPROTEIN"/>
    <property type="match status" value="1"/>
</dbReference>